<gene>
    <name evidence="4" type="ORF">MNBD_GAMMA09-536</name>
</gene>
<dbReference type="InterPro" id="IPR050595">
    <property type="entry name" value="Bact_response_regulator"/>
</dbReference>
<dbReference type="EMBL" id="UOFI01000040">
    <property type="protein sequence ID" value="VAW63333.1"/>
    <property type="molecule type" value="Genomic_DNA"/>
</dbReference>
<dbReference type="InterPro" id="IPR043128">
    <property type="entry name" value="Rev_trsase/Diguanyl_cyclase"/>
</dbReference>
<dbReference type="PANTHER" id="PTHR44591">
    <property type="entry name" value="STRESS RESPONSE REGULATOR PROTEIN 1"/>
    <property type="match status" value="1"/>
</dbReference>
<name>A0A3B0XGC9_9ZZZZ</name>
<dbReference type="NCBIfam" id="TIGR00254">
    <property type="entry name" value="GGDEF"/>
    <property type="match status" value="1"/>
</dbReference>
<dbReference type="Pfam" id="PF00072">
    <property type="entry name" value="Response_reg"/>
    <property type="match status" value="1"/>
</dbReference>
<accession>A0A3B0XGC9</accession>
<proteinExistence type="predicted"/>
<evidence type="ECO:0000259" key="2">
    <source>
        <dbReference type="PROSITE" id="PS50110"/>
    </source>
</evidence>
<keyword evidence="1" id="KW-0597">Phosphoprotein</keyword>
<evidence type="ECO:0000313" key="4">
    <source>
        <dbReference type="EMBL" id="VAW63333.1"/>
    </source>
</evidence>
<dbReference type="InterPro" id="IPR011006">
    <property type="entry name" value="CheY-like_superfamily"/>
</dbReference>
<dbReference type="InterPro" id="IPR029787">
    <property type="entry name" value="Nucleotide_cyclase"/>
</dbReference>
<dbReference type="GO" id="GO:0000160">
    <property type="term" value="P:phosphorelay signal transduction system"/>
    <property type="evidence" value="ECO:0007669"/>
    <property type="project" value="InterPro"/>
</dbReference>
<organism evidence="4">
    <name type="scientific">hydrothermal vent metagenome</name>
    <dbReference type="NCBI Taxonomy" id="652676"/>
    <lineage>
        <taxon>unclassified sequences</taxon>
        <taxon>metagenomes</taxon>
        <taxon>ecological metagenomes</taxon>
    </lineage>
</organism>
<dbReference type="SMART" id="SM00448">
    <property type="entry name" value="REC"/>
    <property type="match status" value="1"/>
</dbReference>
<protein>
    <submittedName>
        <fullName evidence="4">Uncharacterized protein</fullName>
    </submittedName>
</protein>
<dbReference type="Pfam" id="PF00990">
    <property type="entry name" value="GGDEF"/>
    <property type="match status" value="1"/>
</dbReference>
<dbReference type="PROSITE" id="PS50887">
    <property type="entry name" value="GGDEF"/>
    <property type="match status" value="1"/>
</dbReference>
<dbReference type="Gene3D" id="3.40.50.2300">
    <property type="match status" value="1"/>
</dbReference>
<evidence type="ECO:0000259" key="3">
    <source>
        <dbReference type="PROSITE" id="PS50887"/>
    </source>
</evidence>
<dbReference type="PANTHER" id="PTHR44591:SF24">
    <property type="entry name" value="PROTEIN-GLUTAMATE METHYLESTERASE_PROTEIN-GLUTAMINE GLUTAMINASE 1"/>
    <property type="match status" value="1"/>
</dbReference>
<dbReference type="Gene3D" id="3.30.70.270">
    <property type="match status" value="1"/>
</dbReference>
<evidence type="ECO:0000256" key="1">
    <source>
        <dbReference type="ARBA" id="ARBA00022553"/>
    </source>
</evidence>
<dbReference type="SUPFAM" id="SSF55073">
    <property type="entry name" value="Nucleotide cyclase"/>
    <property type="match status" value="1"/>
</dbReference>
<feature type="domain" description="GGDEF" evidence="3">
    <location>
        <begin position="174"/>
        <end position="309"/>
    </location>
</feature>
<feature type="domain" description="Response regulatory" evidence="2">
    <location>
        <begin position="12"/>
        <end position="131"/>
    </location>
</feature>
<dbReference type="SUPFAM" id="SSF52172">
    <property type="entry name" value="CheY-like"/>
    <property type="match status" value="1"/>
</dbReference>
<dbReference type="InterPro" id="IPR000160">
    <property type="entry name" value="GGDEF_dom"/>
</dbReference>
<dbReference type="AlphaFoldDB" id="A0A3B0XGC9"/>
<sequence length="391" mass="43163">MNTVAEKNRLNQVLIVDDSRVIRRAAVKILQKDFDIIEAEDGEDAWDILLKNPKISVVFSDLGMPKMDGFELLERIRSSADEAIGKMPVIIITGAEESDGTKEKVLELGATDFIVKPFDSISLKTRASAHINYRIEVQELEKNIARDKLTGLLTEPAFTQQCEQQLAYARRHCTEVALVRLDIDHFAEVFVKQGQAVSEKILKKVATFINEGKRIEDVAARVGVARFSLLLPNSDMLGAEAVVKRICQQVSRLKLKTGKDMYKIQFSAGITAPGLVETGVSFNRLLKQAESALKISIDNGGGNIIRFEGKGAAEKTKSRASVKQANKVASNHADVDLQRLLDSISGNMGDNIKDELLTSAMYKIIPLIAEADNRLKLGLGKVVAHLKKRLK</sequence>
<dbReference type="CDD" id="cd00156">
    <property type="entry name" value="REC"/>
    <property type="match status" value="1"/>
</dbReference>
<dbReference type="SMART" id="SM00267">
    <property type="entry name" value="GGDEF"/>
    <property type="match status" value="1"/>
</dbReference>
<dbReference type="CDD" id="cd01949">
    <property type="entry name" value="GGDEF"/>
    <property type="match status" value="1"/>
</dbReference>
<reference evidence="4" key="1">
    <citation type="submission" date="2018-06" db="EMBL/GenBank/DDBJ databases">
        <authorList>
            <person name="Zhirakovskaya E."/>
        </authorList>
    </citation>
    <scope>NUCLEOTIDE SEQUENCE</scope>
</reference>
<dbReference type="PROSITE" id="PS50110">
    <property type="entry name" value="RESPONSE_REGULATORY"/>
    <property type="match status" value="1"/>
</dbReference>
<dbReference type="InterPro" id="IPR001789">
    <property type="entry name" value="Sig_transdc_resp-reg_receiver"/>
</dbReference>